<proteinExistence type="predicted"/>
<sequence>MKRLIEFKHSDTEYTLSGMKQFRDQIEFENLSWNDVQGMIQDLYNANGLLIDYAEKLERGGYGD</sequence>
<name>A0A328KIP3_9LACT</name>
<protein>
    <recommendedName>
        <fullName evidence="3">Phage protein</fullName>
    </recommendedName>
</protein>
<dbReference type="Proteomes" id="UP000249099">
    <property type="component" value="Unassembled WGS sequence"/>
</dbReference>
<accession>A0A328KIP3</accession>
<dbReference type="AlphaFoldDB" id="A0A328KIP3"/>
<dbReference type="RefSeq" id="WP_112790449.1">
    <property type="nucleotide sequence ID" value="NZ_NAQV01000026.1"/>
</dbReference>
<evidence type="ECO:0000313" key="1">
    <source>
        <dbReference type="EMBL" id="RAN62227.1"/>
    </source>
</evidence>
<reference evidence="1 2" key="1">
    <citation type="submission" date="2017-03" db="EMBL/GenBank/DDBJ databases">
        <title>wgs assembly of Dolosigranulum pigrum KPL CDC strains.</title>
        <authorList>
            <person name="Brugger S.D."/>
            <person name="Pettigrew M."/>
            <person name="Kong Y."/>
            <person name="Lemon K.P."/>
        </authorList>
    </citation>
    <scope>NUCLEOTIDE SEQUENCE [LARGE SCALE GENOMIC DNA]</scope>
    <source>
        <strain evidence="1 2">KPL1931_CDC4294-98</strain>
    </source>
</reference>
<evidence type="ECO:0000313" key="2">
    <source>
        <dbReference type="Proteomes" id="UP000249099"/>
    </source>
</evidence>
<organism evidence="1 2">
    <name type="scientific">Dolosigranulum pigrum</name>
    <dbReference type="NCBI Taxonomy" id="29394"/>
    <lineage>
        <taxon>Bacteria</taxon>
        <taxon>Bacillati</taxon>
        <taxon>Bacillota</taxon>
        <taxon>Bacilli</taxon>
        <taxon>Lactobacillales</taxon>
        <taxon>Carnobacteriaceae</taxon>
        <taxon>Dolosigranulum</taxon>
    </lineage>
</organism>
<dbReference type="EMBL" id="NAQV01000026">
    <property type="protein sequence ID" value="RAN62227.1"/>
    <property type="molecule type" value="Genomic_DNA"/>
</dbReference>
<comment type="caution">
    <text evidence="1">The sequence shown here is derived from an EMBL/GenBank/DDBJ whole genome shotgun (WGS) entry which is preliminary data.</text>
</comment>
<evidence type="ECO:0008006" key="3">
    <source>
        <dbReference type="Google" id="ProtNLM"/>
    </source>
</evidence>
<gene>
    <name evidence="1" type="ORF">B8A44_08115</name>
</gene>